<dbReference type="AlphaFoldDB" id="C4Z3U7"/>
<accession>C4Z3U7</accession>
<dbReference type="Proteomes" id="UP000001476">
    <property type="component" value="Chromosome"/>
</dbReference>
<protein>
    <recommendedName>
        <fullName evidence="2">Barstar (barnase inhibitor) domain-containing protein</fullName>
    </recommendedName>
</protein>
<dbReference type="SUPFAM" id="SSF52038">
    <property type="entry name" value="Barstar-related"/>
    <property type="match status" value="1"/>
</dbReference>
<evidence type="ECO:0000256" key="1">
    <source>
        <dbReference type="ARBA" id="ARBA00006845"/>
    </source>
</evidence>
<feature type="domain" description="Barstar (barnase inhibitor)" evidence="2">
    <location>
        <begin position="114"/>
        <end position="196"/>
    </location>
</feature>
<evidence type="ECO:0000313" key="4">
    <source>
        <dbReference type="Proteomes" id="UP000001476"/>
    </source>
</evidence>
<dbReference type="InterPro" id="IPR000468">
    <property type="entry name" value="Barstar"/>
</dbReference>
<dbReference type="STRING" id="515620.EUBELI_01782"/>
<evidence type="ECO:0000259" key="2">
    <source>
        <dbReference type="Pfam" id="PF01337"/>
    </source>
</evidence>
<dbReference type="EMBL" id="CP001104">
    <property type="protein sequence ID" value="ACR72772.1"/>
    <property type="molecule type" value="Genomic_DNA"/>
</dbReference>
<dbReference type="InterPro" id="IPR035905">
    <property type="entry name" value="Barstar-like_sf"/>
</dbReference>
<dbReference type="RefSeq" id="WP_012740004.1">
    <property type="nucleotide sequence ID" value="NC_012778.1"/>
</dbReference>
<dbReference type="Gene3D" id="3.30.370.10">
    <property type="entry name" value="Barstar-like"/>
    <property type="match status" value="1"/>
</dbReference>
<dbReference type="KEGG" id="eel:EUBELI_01782"/>
<keyword evidence="4" id="KW-1185">Reference proteome</keyword>
<sequence length="211" mass="24512">MITPKIGRRKLYAQYRCKRNIKNTGRITPIFPDIRPTTMIKENCMTTSVLSFDSAVSLNESIPASITFISPKYYANILWLNKCLDIYEGPRVIGTFIVTEITNPILDANAEKWIFIDGRDIHTLNDFFDQIEQKLTSKIDFKIGRNMNAFSDLLWGGFGIHEYAEPLHIVWIYSTQSRKALGNKYFDTIISIIENHESNNKYLELYDEHIF</sequence>
<reference evidence="3 4" key="1">
    <citation type="journal article" date="2009" name="Proc. Natl. Acad. Sci. U.S.A.">
        <title>Characterizing a model human gut microbiota composed of members of its two dominant bacterial phyla.</title>
        <authorList>
            <person name="Mahowald M.A."/>
            <person name="Rey F.E."/>
            <person name="Seedorf H."/>
            <person name="Turnbaugh P.J."/>
            <person name="Fulton R.S."/>
            <person name="Wollam A."/>
            <person name="Shah N."/>
            <person name="Wang C."/>
            <person name="Magrini V."/>
            <person name="Wilson R.K."/>
            <person name="Cantarel B.L."/>
            <person name="Coutinho P.M."/>
            <person name="Henrissat B."/>
            <person name="Crock L.W."/>
            <person name="Russell A."/>
            <person name="Verberkmoes N.C."/>
            <person name="Hettich R.L."/>
            <person name="Gordon J.I."/>
        </authorList>
    </citation>
    <scope>NUCLEOTIDE SEQUENCE [LARGE SCALE GENOMIC DNA]</scope>
    <source>
        <strain evidence="4">ATCC 27750 / DSM 3376 / VPI C15-48 / C15-B4</strain>
    </source>
</reference>
<dbReference type="HOGENOM" id="CLU_1364246_0_0_9"/>
<organism evidence="3 4">
    <name type="scientific">Lachnospira eligens (strain ATCC 27750 / DSM 3376 / VPI C15-48 / C15-B4)</name>
    <name type="common">Eubacterium eligens</name>
    <dbReference type="NCBI Taxonomy" id="515620"/>
    <lineage>
        <taxon>Bacteria</taxon>
        <taxon>Bacillati</taxon>
        <taxon>Bacillota</taxon>
        <taxon>Clostridia</taxon>
        <taxon>Lachnospirales</taxon>
        <taxon>Lachnospiraceae</taxon>
        <taxon>Lachnospira</taxon>
    </lineage>
</organism>
<comment type="similarity">
    <text evidence="1">Belongs to the barstar family.</text>
</comment>
<dbReference type="Pfam" id="PF01337">
    <property type="entry name" value="Barstar"/>
    <property type="match status" value="1"/>
</dbReference>
<name>C4Z3U7_LACE2</name>
<dbReference type="GeneID" id="41357405"/>
<evidence type="ECO:0000313" key="3">
    <source>
        <dbReference type="EMBL" id="ACR72772.1"/>
    </source>
</evidence>
<dbReference type="Gene3D" id="2.40.30.10">
    <property type="entry name" value="Translation factors"/>
    <property type="match status" value="1"/>
</dbReference>
<gene>
    <name evidence="3" type="ordered locus">EUBELI_01782</name>
</gene>
<proteinExistence type="inferred from homology"/>
<dbReference type="eggNOG" id="COG2732">
    <property type="taxonomic scope" value="Bacteria"/>
</dbReference>